<name>A0A3N0XHD9_ANAGA</name>
<dbReference type="PANTHER" id="PTHR34488:SF1">
    <property type="entry name" value="SI:CH211-245H14.1-RELATED"/>
    <property type="match status" value="1"/>
</dbReference>
<sequence length="292" mass="33490">MGAKSNNEFQIVLSEEIQSDTILCQLSPEISAVEMEIRWFKETGCVCFYKNKRFIEGISYEGRVSLSFDELERGNVSLQLQELDGGNYLCQVISGDRTEEITIDTFFHSIEKRDALKEDLQDINASGLQTEKQTQTEEDDIQQEDLSKQMSEHEEMNTGIETTKQEETETKPENKIKQLSNQQPGCSDQKLPDNDSKLAVLVVLHHTFDREKIVPDSSRCVTRTDILTVDCLFYEDEGLLKCQKNSDAFNKVVHWLIEQKFYPKKQAGLFSRDIEDRYTPVALSTIAYCNAK</sequence>
<feature type="compositionally biased region" description="Basic and acidic residues" evidence="1">
    <location>
        <begin position="145"/>
        <end position="156"/>
    </location>
</feature>
<accession>A0A3N0XHD9</accession>
<comment type="caution">
    <text evidence="3">The sequence shown here is derived from an EMBL/GenBank/DDBJ whole genome shotgun (WGS) entry which is preliminary data.</text>
</comment>
<evidence type="ECO:0000313" key="4">
    <source>
        <dbReference type="Proteomes" id="UP000281406"/>
    </source>
</evidence>
<evidence type="ECO:0000313" key="3">
    <source>
        <dbReference type="EMBL" id="ROI27689.1"/>
    </source>
</evidence>
<dbReference type="EMBL" id="RJVU01073043">
    <property type="protein sequence ID" value="ROI27689.1"/>
    <property type="molecule type" value="Genomic_DNA"/>
</dbReference>
<gene>
    <name evidence="3" type="ORF">DPX16_23011</name>
</gene>
<evidence type="ECO:0000256" key="1">
    <source>
        <dbReference type="SAM" id="MobiDB-lite"/>
    </source>
</evidence>
<dbReference type="SUPFAM" id="SSF48726">
    <property type="entry name" value="Immunoglobulin"/>
    <property type="match status" value="1"/>
</dbReference>
<evidence type="ECO:0000259" key="2">
    <source>
        <dbReference type="PROSITE" id="PS50835"/>
    </source>
</evidence>
<keyword evidence="4" id="KW-1185">Reference proteome</keyword>
<dbReference type="Proteomes" id="UP000281406">
    <property type="component" value="Unassembled WGS sequence"/>
</dbReference>
<dbReference type="InterPro" id="IPR013783">
    <property type="entry name" value="Ig-like_fold"/>
</dbReference>
<feature type="compositionally biased region" description="Basic and acidic residues" evidence="1">
    <location>
        <begin position="163"/>
        <end position="176"/>
    </location>
</feature>
<dbReference type="PROSITE" id="PS50835">
    <property type="entry name" value="IG_LIKE"/>
    <property type="match status" value="1"/>
</dbReference>
<feature type="domain" description="Ig-like" evidence="2">
    <location>
        <begin position="1"/>
        <end position="102"/>
    </location>
</feature>
<dbReference type="OrthoDB" id="9898017at2759"/>
<dbReference type="InterPro" id="IPR007110">
    <property type="entry name" value="Ig-like_dom"/>
</dbReference>
<dbReference type="InterPro" id="IPR036179">
    <property type="entry name" value="Ig-like_dom_sf"/>
</dbReference>
<dbReference type="AlphaFoldDB" id="A0A3N0XHD9"/>
<feature type="compositionally biased region" description="Polar residues" evidence="1">
    <location>
        <begin position="177"/>
        <end position="186"/>
    </location>
</feature>
<feature type="region of interest" description="Disordered" evidence="1">
    <location>
        <begin position="126"/>
        <end position="190"/>
    </location>
</feature>
<organism evidence="3 4">
    <name type="scientific">Anabarilius grahami</name>
    <name type="common">Kanglang fish</name>
    <name type="synonym">Barilius grahami</name>
    <dbReference type="NCBI Taxonomy" id="495550"/>
    <lineage>
        <taxon>Eukaryota</taxon>
        <taxon>Metazoa</taxon>
        <taxon>Chordata</taxon>
        <taxon>Craniata</taxon>
        <taxon>Vertebrata</taxon>
        <taxon>Euteleostomi</taxon>
        <taxon>Actinopterygii</taxon>
        <taxon>Neopterygii</taxon>
        <taxon>Teleostei</taxon>
        <taxon>Ostariophysi</taxon>
        <taxon>Cypriniformes</taxon>
        <taxon>Xenocyprididae</taxon>
        <taxon>Xenocypridinae</taxon>
        <taxon>Xenocypridinae incertae sedis</taxon>
        <taxon>Anabarilius</taxon>
    </lineage>
</organism>
<proteinExistence type="predicted"/>
<reference evidence="3 4" key="1">
    <citation type="submission" date="2018-10" db="EMBL/GenBank/DDBJ databases">
        <title>Genome assembly for a Yunnan-Guizhou Plateau 3E fish, Anabarilius grahami (Regan), and its evolutionary and genetic applications.</title>
        <authorList>
            <person name="Jiang W."/>
        </authorList>
    </citation>
    <scope>NUCLEOTIDE SEQUENCE [LARGE SCALE GENOMIC DNA]</scope>
    <source>
        <strain evidence="3">AG-KIZ</strain>
        <tissue evidence="3">Muscle</tissue>
    </source>
</reference>
<protein>
    <submittedName>
        <fullName evidence="3">Butyrophilin-like protein 1</fullName>
    </submittedName>
</protein>
<dbReference type="Gene3D" id="2.60.40.10">
    <property type="entry name" value="Immunoglobulins"/>
    <property type="match status" value="1"/>
</dbReference>
<dbReference type="PANTHER" id="PTHR34488">
    <property type="entry name" value="SI:CH211-245H14.1-RELATED"/>
    <property type="match status" value="1"/>
</dbReference>